<dbReference type="InterPro" id="IPR004839">
    <property type="entry name" value="Aminotransferase_I/II_large"/>
</dbReference>
<dbReference type="Pfam" id="PF00155">
    <property type="entry name" value="Aminotran_1_2"/>
    <property type="match status" value="1"/>
</dbReference>
<comment type="similarity">
    <text evidence="3 9">Belongs to the class-II pyridoxal-phosphate-dependent aminotransferase family. BioF subfamily.</text>
</comment>
<feature type="binding site" evidence="9">
    <location>
        <begin position="105"/>
        <end position="106"/>
    </location>
    <ligand>
        <name>pyridoxal 5'-phosphate</name>
        <dbReference type="ChEBI" id="CHEBI:597326"/>
    </ligand>
</feature>
<keyword evidence="7 9" id="KW-0663">Pyridoxal phosphate</keyword>
<dbReference type="NCBIfam" id="TIGR00858">
    <property type="entry name" value="bioF"/>
    <property type="match status" value="1"/>
</dbReference>
<dbReference type="InterPro" id="IPR004723">
    <property type="entry name" value="AONS_Archaea/Proteobacteria"/>
</dbReference>
<comment type="cofactor">
    <cofactor evidence="1 9">
        <name>pyridoxal 5'-phosphate</name>
        <dbReference type="ChEBI" id="CHEBI:597326"/>
    </cofactor>
</comment>
<evidence type="ECO:0000256" key="9">
    <source>
        <dbReference type="HAMAP-Rule" id="MF_01693"/>
    </source>
</evidence>
<protein>
    <recommendedName>
        <fullName evidence="9">8-amino-7-oxononanoate synthase</fullName>
        <shortName evidence="9">AONS</shortName>
        <ecNumber evidence="9">2.3.1.47</ecNumber>
    </recommendedName>
    <alternativeName>
        <fullName evidence="9">7-keto-8-amino-pelargonic acid synthase</fullName>
        <shortName evidence="9">7-KAP synthase</shortName>
        <shortName evidence="9">KAPA synthase</shortName>
    </alternativeName>
    <alternativeName>
        <fullName evidence="9">8-amino-7-ketopelargonate synthase</fullName>
    </alternativeName>
</protein>
<evidence type="ECO:0000313" key="11">
    <source>
        <dbReference type="EMBL" id="MDH4572875.1"/>
    </source>
</evidence>
<evidence type="ECO:0000256" key="5">
    <source>
        <dbReference type="ARBA" id="ARBA00022679"/>
    </source>
</evidence>
<dbReference type="Gene3D" id="3.90.1150.10">
    <property type="entry name" value="Aspartate Aminotransferase, domain 1"/>
    <property type="match status" value="1"/>
</dbReference>
<evidence type="ECO:0000256" key="7">
    <source>
        <dbReference type="ARBA" id="ARBA00022898"/>
    </source>
</evidence>
<dbReference type="Gene3D" id="3.40.640.10">
    <property type="entry name" value="Type I PLP-dependent aspartate aminotransferase-like (Major domain)"/>
    <property type="match status" value="1"/>
</dbReference>
<evidence type="ECO:0000256" key="4">
    <source>
        <dbReference type="ARBA" id="ARBA00011738"/>
    </source>
</evidence>
<comment type="function">
    <text evidence="9">Catalyzes the decarboxylative condensation of pimeloyl-[acyl-carrier protein] and L-alanine to produce 8-amino-7-oxononanoate (AON), [acyl-carrier protein], and carbon dioxide.</text>
</comment>
<evidence type="ECO:0000256" key="3">
    <source>
        <dbReference type="ARBA" id="ARBA00010008"/>
    </source>
</evidence>
<dbReference type="InterPro" id="IPR022834">
    <property type="entry name" value="AONS_Proteobacteria"/>
</dbReference>
<name>A0ABT6I5C4_9GAMM</name>
<dbReference type="HAMAP" id="MF_01693">
    <property type="entry name" value="BioF_aminotrans_2"/>
    <property type="match status" value="1"/>
</dbReference>
<proteinExistence type="inferred from homology"/>
<comment type="pathway">
    <text evidence="2 9">Cofactor biosynthesis; biotin biosynthesis.</text>
</comment>
<evidence type="ECO:0000259" key="10">
    <source>
        <dbReference type="Pfam" id="PF00155"/>
    </source>
</evidence>
<feature type="modified residue" description="N6-(pyridoxal phosphate)lysine" evidence="9">
    <location>
        <position position="237"/>
    </location>
</feature>
<dbReference type="EC" id="2.3.1.47" evidence="9"/>
<dbReference type="Proteomes" id="UP001162135">
    <property type="component" value="Unassembled WGS sequence"/>
</dbReference>
<evidence type="ECO:0000256" key="2">
    <source>
        <dbReference type="ARBA" id="ARBA00004746"/>
    </source>
</evidence>
<comment type="catalytic activity">
    <reaction evidence="8 9">
        <text>6-carboxyhexanoyl-[ACP] + L-alanine + H(+) = (8S)-8-amino-7-oxononanoate + holo-[ACP] + CO2</text>
        <dbReference type="Rhea" id="RHEA:42288"/>
        <dbReference type="Rhea" id="RHEA-COMP:9685"/>
        <dbReference type="Rhea" id="RHEA-COMP:9955"/>
        <dbReference type="ChEBI" id="CHEBI:15378"/>
        <dbReference type="ChEBI" id="CHEBI:16526"/>
        <dbReference type="ChEBI" id="CHEBI:57972"/>
        <dbReference type="ChEBI" id="CHEBI:64479"/>
        <dbReference type="ChEBI" id="CHEBI:78846"/>
        <dbReference type="ChEBI" id="CHEBI:149468"/>
        <dbReference type="EC" id="2.3.1.47"/>
    </reaction>
</comment>
<feature type="binding site" evidence="9">
    <location>
        <position position="130"/>
    </location>
    <ligand>
        <name>substrate</name>
    </ligand>
</feature>
<feature type="domain" description="Aminotransferase class I/classII large" evidence="10">
    <location>
        <begin position="37"/>
        <end position="394"/>
    </location>
</feature>
<dbReference type="InterPro" id="IPR015424">
    <property type="entry name" value="PyrdxlP-dep_Trfase"/>
</dbReference>
<feature type="binding site" evidence="9">
    <location>
        <position position="177"/>
    </location>
    <ligand>
        <name>pyridoxal 5'-phosphate</name>
        <dbReference type="ChEBI" id="CHEBI:597326"/>
    </ligand>
</feature>
<dbReference type="InterPro" id="IPR001917">
    <property type="entry name" value="Aminotrans_II_pyridoxalP_BS"/>
</dbReference>
<comment type="subunit">
    <text evidence="4 9">Homodimer.</text>
</comment>
<organism evidence="11 12">
    <name type="scientific">Salinicola acroporae</name>
    <dbReference type="NCBI Taxonomy" id="1541440"/>
    <lineage>
        <taxon>Bacteria</taxon>
        <taxon>Pseudomonadati</taxon>
        <taxon>Pseudomonadota</taxon>
        <taxon>Gammaproteobacteria</taxon>
        <taxon>Oceanospirillales</taxon>
        <taxon>Halomonadaceae</taxon>
        <taxon>Salinicola</taxon>
    </lineage>
</organism>
<dbReference type="PANTHER" id="PTHR13693">
    <property type="entry name" value="CLASS II AMINOTRANSFERASE/8-AMINO-7-OXONONANOATE SYNTHASE"/>
    <property type="match status" value="1"/>
</dbReference>
<feature type="binding site" evidence="9">
    <location>
        <position position="205"/>
    </location>
    <ligand>
        <name>pyridoxal 5'-phosphate</name>
        <dbReference type="ChEBI" id="CHEBI:597326"/>
    </ligand>
</feature>
<keyword evidence="12" id="KW-1185">Reference proteome</keyword>
<dbReference type="PROSITE" id="PS00599">
    <property type="entry name" value="AA_TRANSFER_CLASS_2"/>
    <property type="match status" value="1"/>
</dbReference>
<keyword evidence="6 9" id="KW-0093">Biotin biosynthesis</keyword>
<feature type="binding site" evidence="9">
    <location>
        <position position="366"/>
    </location>
    <ligand>
        <name>substrate</name>
    </ligand>
</feature>
<dbReference type="SUPFAM" id="SSF53383">
    <property type="entry name" value="PLP-dependent transferases"/>
    <property type="match status" value="1"/>
</dbReference>
<reference evidence="11" key="2">
    <citation type="submission" date="2017-11" db="EMBL/GenBank/DDBJ databases">
        <authorList>
            <person name="Das S.K."/>
        </authorList>
    </citation>
    <scope>NUCLEOTIDE SEQUENCE</scope>
    <source>
        <strain evidence="11">S4-41</strain>
    </source>
</reference>
<evidence type="ECO:0000313" key="12">
    <source>
        <dbReference type="Proteomes" id="UP001162135"/>
    </source>
</evidence>
<dbReference type="InterPro" id="IPR050087">
    <property type="entry name" value="AON_synthase_class-II"/>
</dbReference>
<dbReference type="PANTHER" id="PTHR13693:SF100">
    <property type="entry name" value="8-AMINO-7-OXONONANOATE SYNTHASE"/>
    <property type="match status" value="1"/>
</dbReference>
<reference evidence="11" key="1">
    <citation type="journal article" date="2015" name="Antonie Van Leeuwenhoek">
        <title>Comparative 16S rRNA signatures and multilocus sequence analysis for the genus Salinicola and description of Salinicola acroporae sp. nov., isolated from coral Acropora digitifera.</title>
        <authorList>
            <person name="Lepcha R.T."/>
            <person name="Poddar A."/>
            <person name="Schumann P."/>
            <person name="Das S.K."/>
        </authorList>
    </citation>
    <scope>NUCLEOTIDE SEQUENCE</scope>
    <source>
        <strain evidence="11">S4-41</strain>
    </source>
</reference>
<sequence>MDSVLAARLARQRQHQRYRRRATTTGIGPRFQCRGREILAFCSNDYLGLAGDPRLAEALAEGARRFGTGGGASHLVCGHGEAHERLERRLARLTGYPRALLFSSGYQANLGVVSALLGRGDVALHDRLNHASLLDATRLAGARLERFAHRNADDCGERLAMLAAQRRALVVSDGVFSMDGDVADLEPLAAQCERQRAWLMIDDAHGLGVLGEEGGGTRQAQGIAPDRIAVTVGTLGKALGTQGAFVAGSEALIEALIQFSRPYVYTTSLSPALAWATLTSLDIVRDEPERRDHLASLVRRFRREVASLSEFDLHLMSSDTPIQPLVVGPSWSRVPGERGGNEAAALTLAAALQEAGFWCGAIRPPTVPEGTSRLRFTLSAAHTHDDLDRLLSALFDAARRLFSAGQSA</sequence>
<accession>A0ABT6I5C4</accession>
<dbReference type="EMBL" id="PGFS01000001">
    <property type="protein sequence ID" value="MDH4572875.1"/>
    <property type="molecule type" value="Genomic_DNA"/>
</dbReference>
<dbReference type="InterPro" id="IPR015422">
    <property type="entry name" value="PyrdxlP-dep_Trfase_small"/>
</dbReference>
<evidence type="ECO:0000256" key="8">
    <source>
        <dbReference type="ARBA" id="ARBA00047715"/>
    </source>
</evidence>
<keyword evidence="5 9" id="KW-0808">Transferase</keyword>
<gene>
    <name evidence="9 11" type="primary">bioF</name>
    <name evidence="11" type="ORF">CUR86_10715</name>
</gene>
<feature type="binding site" evidence="9">
    <location>
        <position position="19"/>
    </location>
    <ligand>
        <name>substrate</name>
    </ligand>
</feature>
<dbReference type="InterPro" id="IPR015421">
    <property type="entry name" value="PyrdxlP-dep_Trfase_major"/>
</dbReference>
<comment type="caution">
    <text evidence="11">The sequence shown here is derived from an EMBL/GenBank/DDBJ whole genome shotgun (WGS) entry which is preliminary data.</text>
</comment>
<feature type="binding site" evidence="9">
    <location>
        <position position="234"/>
    </location>
    <ligand>
        <name>pyridoxal 5'-phosphate</name>
        <dbReference type="ChEBI" id="CHEBI:597326"/>
    </ligand>
</feature>
<evidence type="ECO:0000256" key="1">
    <source>
        <dbReference type="ARBA" id="ARBA00001933"/>
    </source>
</evidence>
<evidence type="ECO:0000256" key="6">
    <source>
        <dbReference type="ARBA" id="ARBA00022756"/>
    </source>
</evidence>